<dbReference type="InterPro" id="IPR032585">
    <property type="entry name" value="DUF4912"/>
</dbReference>
<dbReference type="Proteomes" id="UP001649230">
    <property type="component" value="Chromosome"/>
</dbReference>
<protein>
    <submittedName>
        <fullName evidence="1">DUF4912 domain-containing protein</fullName>
    </submittedName>
</protein>
<gene>
    <name evidence="1" type="ORF">L0M14_04070</name>
</gene>
<sequence>MRRIQISDWTLHPCFSNVDTLQLLIQTPYTLFAYWSVTDRKTRMIEEHFGMDWHSLQPSLRIYDITGMAFDGSQAHALWQLPLPESHSCFMDGFEPGRSYIADLGIVNLDEQFLPLLRSNCVNMPETLEAPKTTVAAEDRKQRRLALVSHQVSLILPQDYERFSAYSVYPVREADTDSNSGGDNE</sequence>
<keyword evidence="2" id="KW-1185">Reference proteome</keyword>
<dbReference type="EMBL" id="CP090978">
    <property type="protein sequence ID" value="UJF34391.1"/>
    <property type="molecule type" value="Genomic_DNA"/>
</dbReference>
<evidence type="ECO:0000313" key="1">
    <source>
        <dbReference type="EMBL" id="UJF34391.1"/>
    </source>
</evidence>
<accession>A0ABY3SKA7</accession>
<evidence type="ECO:0000313" key="2">
    <source>
        <dbReference type="Proteomes" id="UP001649230"/>
    </source>
</evidence>
<dbReference type="RefSeq" id="WP_235120965.1">
    <property type="nucleotide sequence ID" value="NZ_CP090978.1"/>
</dbReference>
<dbReference type="Pfam" id="PF16258">
    <property type="entry name" value="DUF4912"/>
    <property type="match status" value="1"/>
</dbReference>
<name>A0ABY3SKA7_9BACL</name>
<reference evidence="1 2" key="1">
    <citation type="journal article" date="2024" name="Int. J. Syst. Evol. Microbiol.">
        <title>Paenibacillus hexagrammi sp. nov., a novel bacterium isolated from the gut content of Hexagrammos agrammus.</title>
        <authorList>
            <person name="Jung H.K."/>
            <person name="Kim D.G."/>
            <person name="Zin H."/>
            <person name="Park J."/>
            <person name="Jung H."/>
            <person name="Kim Y.O."/>
            <person name="Kong H.J."/>
            <person name="Kim J.W."/>
            <person name="Kim Y.S."/>
        </authorList>
    </citation>
    <scope>NUCLEOTIDE SEQUENCE [LARGE SCALE GENOMIC DNA]</scope>
    <source>
        <strain evidence="1 2">YPD9-1</strain>
    </source>
</reference>
<proteinExistence type="predicted"/>
<organism evidence="1 2">
    <name type="scientific">Paenibacillus hexagrammi</name>
    <dbReference type="NCBI Taxonomy" id="2908839"/>
    <lineage>
        <taxon>Bacteria</taxon>
        <taxon>Bacillati</taxon>
        <taxon>Bacillota</taxon>
        <taxon>Bacilli</taxon>
        <taxon>Bacillales</taxon>
        <taxon>Paenibacillaceae</taxon>
        <taxon>Paenibacillus</taxon>
    </lineage>
</organism>